<protein>
    <submittedName>
        <fullName evidence="1">29</fullName>
    </submittedName>
</protein>
<gene>
    <name evidence="1" type="primary">29</name>
</gene>
<proteinExistence type="predicted"/>
<accession>Q5YA81</accession>
<dbReference type="Proteomes" id="UP000001585">
    <property type="component" value="Segment"/>
</dbReference>
<evidence type="ECO:0000313" key="1">
    <source>
        <dbReference type="EMBL" id="AAU85076.1"/>
    </source>
</evidence>
<dbReference type="KEGG" id="vg:3197269"/>
<reference evidence="1 2" key="1">
    <citation type="journal article" date="2004" name="Extremophiles">
        <title>The Genome of BCJA1, a Bacteriophage Active Against the Alkaliphilic Bacterium, Bacillus clarkii.</title>
        <authorList>
            <person name="Kropinski A.M."/>
            <person name="Hayward M."/>
            <person name="Agnew D."/>
            <person name="Jarrell K.F."/>
        </authorList>
    </citation>
    <scope>NUCLEOTIDE SEQUENCE [LARGE SCALE GENOMIC DNA]</scope>
</reference>
<organism evidence="1 2">
    <name type="scientific">Bacillus phage BCASJ1c</name>
    <dbReference type="NCBI Taxonomy" id="294382"/>
    <lineage>
        <taxon>Viruses</taxon>
        <taxon>Duplodnaviria</taxon>
        <taxon>Heunggongvirae</taxon>
        <taxon>Uroviricota</taxon>
        <taxon>Caudoviricetes</taxon>
        <taxon>Jarrellvirus</taxon>
        <taxon>Jarrellvirus BCAJ1</taxon>
    </lineage>
</organism>
<evidence type="ECO:0000313" key="2">
    <source>
        <dbReference type="Proteomes" id="UP000001585"/>
    </source>
</evidence>
<keyword evidence="2" id="KW-1185">Reference proteome</keyword>
<dbReference type="EMBL" id="AY616446">
    <property type="protein sequence ID" value="AAU85076.1"/>
    <property type="molecule type" value="Genomic_DNA"/>
</dbReference>
<dbReference type="RefSeq" id="YP_164407.1">
    <property type="nucleotide sequence ID" value="NC_006557.1"/>
</dbReference>
<sequence>MLNRRRAVLFNRTSGKNMSPLKISGRGSRHKRSIKGVYTY</sequence>
<name>Q5YA81_9CAUD</name>